<feature type="chain" id="PRO_5038424107" evidence="1">
    <location>
        <begin position="25"/>
        <end position="142"/>
    </location>
</feature>
<dbReference type="RefSeq" id="WP_246110501.1">
    <property type="nucleotide sequence ID" value="NZ_VIWX01000005.1"/>
</dbReference>
<evidence type="ECO:0000256" key="1">
    <source>
        <dbReference type="SAM" id="SignalP"/>
    </source>
</evidence>
<protein>
    <submittedName>
        <fullName evidence="2">Uncharacterized protein</fullName>
    </submittedName>
</protein>
<proteinExistence type="predicted"/>
<evidence type="ECO:0000313" key="2">
    <source>
        <dbReference type="EMBL" id="TWF93292.1"/>
    </source>
</evidence>
<keyword evidence="1" id="KW-0732">Signal</keyword>
<dbReference type="EMBL" id="VIWX01000005">
    <property type="protein sequence ID" value="TWF93292.1"/>
    <property type="molecule type" value="Genomic_DNA"/>
</dbReference>
<dbReference type="Proteomes" id="UP000316184">
    <property type="component" value="Unassembled WGS sequence"/>
</dbReference>
<comment type="caution">
    <text evidence="2">The sequence shown here is derived from an EMBL/GenBank/DDBJ whole genome shotgun (WGS) entry which is preliminary data.</text>
</comment>
<dbReference type="AlphaFoldDB" id="A0A561U1Q5"/>
<reference evidence="2 3" key="1">
    <citation type="submission" date="2019-06" db="EMBL/GenBank/DDBJ databases">
        <title>Sequencing the genomes of 1000 actinobacteria strains.</title>
        <authorList>
            <person name="Klenk H.-P."/>
        </authorList>
    </citation>
    <scope>NUCLEOTIDE SEQUENCE [LARGE SCALE GENOMIC DNA]</scope>
    <source>
        <strain evidence="2 3">DSM 46699</strain>
    </source>
</reference>
<name>A0A561U1Q5_9PSEU</name>
<feature type="signal peptide" evidence="1">
    <location>
        <begin position="1"/>
        <end position="24"/>
    </location>
</feature>
<gene>
    <name evidence="2" type="ORF">FHU35_15132</name>
</gene>
<organism evidence="2 3">
    <name type="scientific">Saccharopolyspora dendranthemae</name>
    <dbReference type="NCBI Taxonomy" id="1181886"/>
    <lineage>
        <taxon>Bacteria</taxon>
        <taxon>Bacillati</taxon>
        <taxon>Actinomycetota</taxon>
        <taxon>Actinomycetes</taxon>
        <taxon>Pseudonocardiales</taxon>
        <taxon>Pseudonocardiaceae</taxon>
        <taxon>Saccharopolyspora</taxon>
    </lineage>
</organism>
<keyword evidence="3" id="KW-1185">Reference proteome</keyword>
<accession>A0A561U1Q5</accession>
<sequence length="142" mass="15470">MGTTDVLKRFAASSLLVLSLAGCATGGAEPERDQALYDQVNSLTQPGRERAMREMQPGSWDTVHVFEEYTSKEEVQAKVHSEVDIEDYYAGPGQLLFFMHNGEIFRAVELNASRIPGGTYSSNLVLRGSSTPGGVRLEAVDS</sequence>
<evidence type="ECO:0000313" key="3">
    <source>
        <dbReference type="Proteomes" id="UP000316184"/>
    </source>
</evidence>